<evidence type="ECO:0000256" key="1">
    <source>
        <dbReference type="SAM" id="MobiDB-lite"/>
    </source>
</evidence>
<dbReference type="AlphaFoldDB" id="A0A1M6Y4W4"/>
<reference evidence="2 3" key="1">
    <citation type="submission" date="2016-11" db="EMBL/GenBank/DDBJ databases">
        <authorList>
            <person name="Jaros S."/>
            <person name="Januszkiewicz K."/>
            <person name="Wedrychowicz H."/>
        </authorList>
    </citation>
    <scope>NUCLEOTIDE SEQUENCE [LARGE SCALE GENOMIC DNA]</scope>
    <source>
        <strain evidence="2 3">LMG 20594</strain>
    </source>
</reference>
<name>A0A1M6Y4W4_9BURK</name>
<gene>
    <name evidence="2" type="ORF">SAMN05192548_10642</name>
</gene>
<accession>A0A1M6Y4W4</accession>
<dbReference type="Proteomes" id="UP000184395">
    <property type="component" value="Unassembled WGS sequence"/>
</dbReference>
<proteinExistence type="predicted"/>
<dbReference type="EMBL" id="FRAB01000064">
    <property type="protein sequence ID" value="SHL13276.1"/>
    <property type="molecule type" value="Genomic_DNA"/>
</dbReference>
<organism evidence="2 3">
    <name type="scientific">Paraburkholderia terricola</name>
    <dbReference type="NCBI Taxonomy" id="169427"/>
    <lineage>
        <taxon>Bacteria</taxon>
        <taxon>Pseudomonadati</taxon>
        <taxon>Pseudomonadota</taxon>
        <taxon>Betaproteobacteria</taxon>
        <taxon>Burkholderiales</taxon>
        <taxon>Burkholderiaceae</taxon>
        <taxon>Paraburkholderia</taxon>
    </lineage>
</organism>
<protein>
    <submittedName>
        <fullName evidence="2">Uncharacterized protein</fullName>
    </submittedName>
</protein>
<sequence>MGLKLSIERTRCSGASSSELNESRQIDCYLSEGSANSSSACKALVFRSVSSLFVAPREAKTSDLTLRPNS</sequence>
<feature type="compositionally biased region" description="Basic and acidic residues" evidence="1">
    <location>
        <begin position="1"/>
        <end position="11"/>
    </location>
</feature>
<feature type="region of interest" description="Disordered" evidence="1">
    <location>
        <begin position="1"/>
        <end position="21"/>
    </location>
</feature>
<evidence type="ECO:0000313" key="3">
    <source>
        <dbReference type="Proteomes" id="UP000184395"/>
    </source>
</evidence>
<evidence type="ECO:0000313" key="2">
    <source>
        <dbReference type="EMBL" id="SHL13276.1"/>
    </source>
</evidence>